<dbReference type="EMBL" id="BAAAUV010000008">
    <property type="protein sequence ID" value="GAA3215500.1"/>
    <property type="molecule type" value="Genomic_DNA"/>
</dbReference>
<feature type="transmembrane region" description="Helical" evidence="6">
    <location>
        <begin position="79"/>
        <end position="98"/>
    </location>
</feature>
<dbReference type="InterPro" id="IPR016795">
    <property type="entry name" value="UCP021697"/>
</dbReference>
<dbReference type="PANTHER" id="PTHR36115:SF6">
    <property type="entry name" value="PROLINE-RICH ANTIGEN HOMOLOG"/>
    <property type="match status" value="1"/>
</dbReference>
<dbReference type="InterPro" id="IPR051791">
    <property type="entry name" value="Pra-immunoreactive"/>
</dbReference>
<keyword evidence="5 6" id="KW-0472">Membrane</keyword>
<dbReference type="Proteomes" id="UP001501237">
    <property type="component" value="Unassembled WGS sequence"/>
</dbReference>
<evidence type="ECO:0000313" key="8">
    <source>
        <dbReference type="EMBL" id="GAA3215500.1"/>
    </source>
</evidence>
<dbReference type="PIRSF" id="PIRSF021697">
    <property type="entry name" value="UCP021697"/>
    <property type="match status" value="1"/>
</dbReference>
<dbReference type="Pfam" id="PF06271">
    <property type="entry name" value="RDD"/>
    <property type="match status" value="1"/>
</dbReference>
<sequence>MSGNDEKGPSWTGTWLSGARSAGADLGYAGQQLGLPERGKGSVASYARRLVALLIDWFLCMLIANGLASVFGWHDAVRTWATLGIFVLQAWLLVSFAGTTLGKRLSGLYVTRLNGRRIGLGWALVRALLIALVIPALLWDRDHRGLHDRAANTVVLEI</sequence>
<accession>A0ABP6QB23</accession>
<protein>
    <submittedName>
        <fullName evidence="8">RDD family protein</fullName>
    </submittedName>
</protein>
<keyword evidence="9" id="KW-1185">Reference proteome</keyword>
<name>A0ABP6QB23_9ACTN</name>
<evidence type="ECO:0000256" key="3">
    <source>
        <dbReference type="ARBA" id="ARBA00022692"/>
    </source>
</evidence>
<keyword evidence="3 6" id="KW-0812">Transmembrane</keyword>
<keyword evidence="2" id="KW-1003">Cell membrane</keyword>
<comment type="subcellular location">
    <subcellularLocation>
        <location evidence="1">Cell membrane</location>
        <topology evidence="1">Multi-pass membrane protein</topology>
    </subcellularLocation>
</comment>
<proteinExistence type="predicted"/>
<comment type="caution">
    <text evidence="8">The sequence shown here is derived from an EMBL/GenBank/DDBJ whole genome shotgun (WGS) entry which is preliminary data.</text>
</comment>
<feature type="domain" description="RDD" evidence="7">
    <location>
        <begin position="43"/>
        <end position="152"/>
    </location>
</feature>
<dbReference type="PANTHER" id="PTHR36115">
    <property type="entry name" value="PROLINE-RICH ANTIGEN HOMOLOG-RELATED"/>
    <property type="match status" value="1"/>
</dbReference>
<feature type="transmembrane region" description="Helical" evidence="6">
    <location>
        <begin position="119"/>
        <end position="139"/>
    </location>
</feature>
<evidence type="ECO:0000313" key="9">
    <source>
        <dbReference type="Proteomes" id="UP001501237"/>
    </source>
</evidence>
<evidence type="ECO:0000259" key="7">
    <source>
        <dbReference type="Pfam" id="PF06271"/>
    </source>
</evidence>
<evidence type="ECO:0000256" key="1">
    <source>
        <dbReference type="ARBA" id="ARBA00004651"/>
    </source>
</evidence>
<keyword evidence="4 6" id="KW-1133">Transmembrane helix</keyword>
<dbReference type="RefSeq" id="WP_344829597.1">
    <property type="nucleotide sequence ID" value="NZ_BAAAUV010000008.1"/>
</dbReference>
<evidence type="ECO:0000256" key="5">
    <source>
        <dbReference type="ARBA" id="ARBA00023136"/>
    </source>
</evidence>
<dbReference type="InterPro" id="IPR010432">
    <property type="entry name" value="RDD"/>
</dbReference>
<organism evidence="8 9">
    <name type="scientific">Actinocorallia longicatena</name>
    <dbReference type="NCBI Taxonomy" id="111803"/>
    <lineage>
        <taxon>Bacteria</taxon>
        <taxon>Bacillati</taxon>
        <taxon>Actinomycetota</taxon>
        <taxon>Actinomycetes</taxon>
        <taxon>Streptosporangiales</taxon>
        <taxon>Thermomonosporaceae</taxon>
        <taxon>Actinocorallia</taxon>
    </lineage>
</organism>
<evidence type="ECO:0000256" key="2">
    <source>
        <dbReference type="ARBA" id="ARBA00022475"/>
    </source>
</evidence>
<reference evidence="9" key="1">
    <citation type="journal article" date="2019" name="Int. J. Syst. Evol. Microbiol.">
        <title>The Global Catalogue of Microorganisms (GCM) 10K type strain sequencing project: providing services to taxonomists for standard genome sequencing and annotation.</title>
        <authorList>
            <consortium name="The Broad Institute Genomics Platform"/>
            <consortium name="The Broad Institute Genome Sequencing Center for Infectious Disease"/>
            <person name="Wu L."/>
            <person name="Ma J."/>
        </authorList>
    </citation>
    <scope>NUCLEOTIDE SEQUENCE [LARGE SCALE GENOMIC DNA]</scope>
    <source>
        <strain evidence="9">JCM 9377</strain>
    </source>
</reference>
<evidence type="ECO:0000256" key="4">
    <source>
        <dbReference type="ARBA" id="ARBA00022989"/>
    </source>
</evidence>
<feature type="transmembrane region" description="Helical" evidence="6">
    <location>
        <begin position="50"/>
        <end position="73"/>
    </location>
</feature>
<evidence type="ECO:0000256" key="6">
    <source>
        <dbReference type="SAM" id="Phobius"/>
    </source>
</evidence>
<gene>
    <name evidence="8" type="ORF">GCM10010468_36970</name>
</gene>